<accession>A0A172Y6P8</accession>
<evidence type="ECO:0008006" key="3">
    <source>
        <dbReference type="Google" id="ProtNLM"/>
    </source>
</evidence>
<organism evidence="1 2">
    <name type="scientific">Brevundimonas naejangsanensis</name>
    <dbReference type="NCBI Taxonomy" id="588932"/>
    <lineage>
        <taxon>Bacteria</taxon>
        <taxon>Pseudomonadati</taxon>
        <taxon>Pseudomonadota</taxon>
        <taxon>Alphaproteobacteria</taxon>
        <taxon>Caulobacterales</taxon>
        <taxon>Caulobacteraceae</taxon>
        <taxon>Brevundimonas</taxon>
    </lineage>
</organism>
<dbReference type="KEGG" id="bne:DA69_09165"/>
<dbReference type="InterPro" id="IPR006311">
    <property type="entry name" value="TAT_signal"/>
</dbReference>
<proteinExistence type="predicted"/>
<protein>
    <recommendedName>
        <fullName evidence="3">VWA domain-containing protein</fullName>
    </recommendedName>
</protein>
<sequence>MTDQKASRRSLLKAGAGAGLAALVLGGGGFALHSCRGGSGQGAVKGGARDPYDVWRQVQAALRTSPDHAFARAGVLVAAGDVGALHRFVRDEIRLVSSSATRLRLGDEVGWGARAALRAGAGTAREKAEILADLIRQTGREARVVEGGDIGHEADRGVFFRDYSPVFEPQVKTSQVDQWREALGQPDVKINLAAGERQAQTLQRDLRALIPQNEQNRIASTNYSDRIEGAAPIVLFVEPGQGAFLADPIRPDGGLEPAGSRTPRDARPARGILPVTVSLTATVLDETVAPFEIARAEWTAEEVAGRQVRIGFKPFGDTLSVLNARIGDLRAFTPFLSIQALDGEALDPERALVMGQSFTLEGDRIRQAQTGVVEFNDRPLDASPPSGRAADVAVIEAEADASRYPDMRLLIRPKAADGRIVEGLVASDFRLTDEGKAVAHLLHDRERAPHILFLADASASMPKAFIGEGAWRLGDAMKALINRVETMARAVHPKAMVTVQSTDSRMWRNLLAHVGSSANLIVYATDGDLEGAPPAAAEIEALGAGPRAIVMDVNARLARRREQEGEHNIFDAMARATGGVALNVSTEDTDEVEGVIRRFLNEETQHLPYVLTYRGPVAASGVRKAGVATEKAHGEASYEVGAASAPARKISALHLTVRVGDRQIQRRLAGQDERGVMAPDRQNELHGAVLGDHLIAFEGPPPSLSTVLDDLIAARLSTELLDKTARDRSRSLDDIIAVLDKGVMTLPKEQAALLMRSAPLSGRGFAFAEQGMRVVLHSRYPIVNTDQFASRIDILPLSRAHVIAPDREVQLSRSLNASLMLAMGEAALFPINTGAALSGKRLALLSSDLPRQQRPALSADEQVEWTAFMRRLRDMFPSGHVALTADDASTRACWVIDNATGELFAVLPDGSGGGQMTTGMQRQLAELDKVISMLNLLVTATSAAGGLGVLGGASLAIVAAYGQTLARLYAAASMSVLMTDSGGMDPIVRQALAGLACNVVKTFFLSGLSVGGRVAANAVNIFSAAEGVDGALGIQSPTFCAV</sequence>
<dbReference type="Proteomes" id="UP000077603">
    <property type="component" value="Chromosome"/>
</dbReference>
<dbReference type="RefSeq" id="WP_025978425.1">
    <property type="nucleotide sequence ID" value="NZ_CP015614.1"/>
</dbReference>
<name>A0A172Y6P8_9CAUL</name>
<gene>
    <name evidence="1" type="ORF">DA69_09165</name>
</gene>
<evidence type="ECO:0000313" key="1">
    <source>
        <dbReference type="EMBL" id="ANF54899.1"/>
    </source>
</evidence>
<dbReference type="STRING" id="588932.DA69_09165"/>
<dbReference type="eggNOG" id="COG2304">
    <property type="taxonomic scope" value="Bacteria"/>
</dbReference>
<keyword evidence="2" id="KW-1185">Reference proteome</keyword>
<dbReference type="EMBL" id="CP015614">
    <property type="protein sequence ID" value="ANF54899.1"/>
    <property type="molecule type" value="Genomic_DNA"/>
</dbReference>
<evidence type="ECO:0000313" key="2">
    <source>
        <dbReference type="Proteomes" id="UP000077603"/>
    </source>
</evidence>
<dbReference type="PROSITE" id="PS51318">
    <property type="entry name" value="TAT"/>
    <property type="match status" value="1"/>
</dbReference>
<dbReference type="eggNOG" id="COG1305">
    <property type="taxonomic scope" value="Bacteria"/>
</dbReference>
<dbReference type="AlphaFoldDB" id="A0A172Y6P8"/>
<reference evidence="1 2" key="1">
    <citation type="journal article" date="2014" name="Genome Announc.">
        <title>Genome Sequence of a Promising Hydrogen-Producing Facultative Anaerobic Bacterium, Brevundimonas naejangsanensis Strain B1.</title>
        <authorList>
            <person name="Su H."/>
            <person name="Zhang T."/>
            <person name="Bao M."/>
            <person name="Jiang Y."/>
            <person name="Wang Y."/>
            <person name="Tan T."/>
        </authorList>
    </citation>
    <scope>NUCLEOTIDE SEQUENCE [LARGE SCALE GENOMIC DNA]</scope>
    <source>
        <strain evidence="1 2">B1</strain>
    </source>
</reference>